<proteinExistence type="predicted"/>
<dbReference type="Gramene" id="scaffold_703336.1">
    <property type="protein sequence ID" value="scaffold_703336.1"/>
    <property type="gene ID" value="scaffold_703336.1"/>
</dbReference>
<dbReference type="Proteomes" id="UP000008694">
    <property type="component" value="Unassembled WGS sequence"/>
</dbReference>
<dbReference type="HOGENOM" id="CLU_2088141_0_0_1"/>
<name>D7MHI5_ARALL</name>
<sequence>MRLYEAIMSTQFKLASKSLMLPSSSNDFVHVVWNYFSSYMEYQFPLNSSFMECILPSLIFILWEGSFFRGFSMEEPAALIAIVDARKGQEAQMHHLATLTLPSMNCKEVFKLSLSGA</sequence>
<dbReference type="EMBL" id="GL348719">
    <property type="protein sequence ID" value="EFH44634.1"/>
    <property type="molecule type" value="Genomic_DNA"/>
</dbReference>
<organism evidence="2">
    <name type="scientific">Arabidopsis lyrata subsp. lyrata</name>
    <name type="common">Lyre-leaved rock-cress</name>
    <dbReference type="NCBI Taxonomy" id="81972"/>
    <lineage>
        <taxon>Eukaryota</taxon>
        <taxon>Viridiplantae</taxon>
        <taxon>Streptophyta</taxon>
        <taxon>Embryophyta</taxon>
        <taxon>Tracheophyta</taxon>
        <taxon>Spermatophyta</taxon>
        <taxon>Magnoliopsida</taxon>
        <taxon>eudicotyledons</taxon>
        <taxon>Gunneridae</taxon>
        <taxon>Pentapetalae</taxon>
        <taxon>rosids</taxon>
        <taxon>malvids</taxon>
        <taxon>Brassicales</taxon>
        <taxon>Brassicaceae</taxon>
        <taxon>Camelineae</taxon>
        <taxon>Arabidopsis</taxon>
    </lineage>
</organism>
<reference evidence="2" key="1">
    <citation type="journal article" date="2011" name="Nat. Genet.">
        <title>The Arabidopsis lyrata genome sequence and the basis of rapid genome size change.</title>
        <authorList>
            <person name="Hu T.T."/>
            <person name="Pattyn P."/>
            <person name="Bakker E.G."/>
            <person name="Cao J."/>
            <person name="Cheng J.-F."/>
            <person name="Clark R.M."/>
            <person name="Fahlgren N."/>
            <person name="Fawcett J.A."/>
            <person name="Grimwood J."/>
            <person name="Gundlach H."/>
            <person name="Haberer G."/>
            <person name="Hollister J.D."/>
            <person name="Ossowski S."/>
            <person name="Ottilar R.P."/>
            <person name="Salamov A.A."/>
            <person name="Schneeberger K."/>
            <person name="Spannagl M."/>
            <person name="Wang X."/>
            <person name="Yang L."/>
            <person name="Nasrallah M.E."/>
            <person name="Bergelson J."/>
            <person name="Carrington J.C."/>
            <person name="Gaut B.S."/>
            <person name="Schmutz J."/>
            <person name="Mayer K.F.X."/>
            <person name="Van de Peer Y."/>
            <person name="Grigoriev I.V."/>
            <person name="Nordborg M."/>
            <person name="Weigel D."/>
            <person name="Guo Y.-L."/>
        </authorList>
    </citation>
    <scope>NUCLEOTIDE SEQUENCE [LARGE SCALE GENOMIC DNA]</scope>
    <source>
        <strain evidence="2">cv. MN47</strain>
    </source>
</reference>
<accession>D7MHI5</accession>
<dbReference type="AlphaFoldDB" id="D7MHI5"/>
<evidence type="ECO:0000313" key="1">
    <source>
        <dbReference type="EMBL" id="EFH44634.1"/>
    </source>
</evidence>
<protein>
    <submittedName>
        <fullName evidence="1">Predicted protein</fullName>
    </submittedName>
</protein>
<gene>
    <name evidence="1" type="ORF">ARALYDRAFT_915594</name>
</gene>
<keyword evidence="2" id="KW-1185">Reference proteome</keyword>
<evidence type="ECO:0000313" key="2">
    <source>
        <dbReference type="Proteomes" id="UP000008694"/>
    </source>
</evidence>